<evidence type="ECO:0000256" key="1">
    <source>
        <dbReference type="SAM" id="Coils"/>
    </source>
</evidence>
<evidence type="ECO:0008006" key="4">
    <source>
        <dbReference type="Google" id="ProtNLM"/>
    </source>
</evidence>
<organism evidence="2 3">
    <name type="scientific">Hydrogenovibrio marinus</name>
    <dbReference type="NCBI Taxonomy" id="28885"/>
    <lineage>
        <taxon>Bacteria</taxon>
        <taxon>Pseudomonadati</taxon>
        <taxon>Pseudomonadota</taxon>
        <taxon>Gammaproteobacteria</taxon>
        <taxon>Thiotrichales</taxon>
        <taxon>Piscirickettsiaceae</taxon>
        <taxon>Hydrogenovibrio</taxon>
    </lineage>
</organism>
<dbReference type="InterPro" id="IPR038989">
    <property type="entry name" value="UbiJ"/>
</dbReference>
<dbReference type="RefSeq" id="WP_029912531.1">
    <property type="nucleotide sequence ID" value="NZ_AP020335.1"/>
</dbReference>
<protein>
    <recommendedName>
        <fullName evidence="4">Ubiquinone biosynthesis accessory factor UbiJ</fullName>
    </recommendedName>
</protein>
<keyword evidence="1" id="KW-0175">Coiled coil</keyword>
<dbReference type="GO" id="GO:0006744">
    <property type="term" value="P:ubiquinone biosynthetic process"/>
    <property type="evidence" value="ECO:0007669"/>
    <property type="project" value="InterPro"/>
</dbReference>
<sequence length="217" mass="24482">MSTENLQDNTQGIDTTQQWTSTTLAKIFETILNQSVAMDEMQGIGFQMLDEKVIQLTFTDLKLTFFIIYQLDAAKNEKSTRLGHFTVQAHLMGSADTHIKTTLTDWLRRNTETESPLGSAFLAALYTIDIDWEEQLSHFTGDFIAFNISQTARSTKQNFKAAKQKAGVTLKEYLQFEINLLPTKLQVAHFNQEVEDLADEVDALAARVDALTHSTPK</sequence>
<reference evidence="2 3" key="1">
    <citation type="submission" date="2014-04" db="EMBL/GenBank/DDBJ databases">
        <title>Draft genome sequence of Hydrogenovibrio marinus MH-110, a model organism for aerobic H2 metabolism.</title>
        <authorList>
            <person name="Cha H.J."/>
            <person name="Jo B.H."/>
            <person name="Hwang B.H."/>
        </authorList>
    </citation>
    <scope>NUCLEOTIDE SEQUENCE [LARGE SCALE GENOMIC DNA]</scope>
    <source>
        <strain evidence="2 3">MH-110</strain>
    </source>
</reference>
<dbReference type="PANTHER" id="PTHR38693">
    <property type="entry name" value="UBIQUINONE BIOSYNTHESIS PROTEIN UBIJ"/>
    <property type="match status" value="1"/>
</dbReference>
<proteinExistence type="predicted"/>
<dbReference type="STRING" id="28885.EI16_09105"/>
<dbReference type="AlphaFoldDB" id="A0A067A223"/>
<dbReference type="PANTHER" id="PTHR38693:SF1">
    <property type="entry name" value="UBIQUINONE BIOSYNTHESIS ACCESSORY FACTOR UBIJ"/>
    <property type="match status" value="1"/>
</dbReference>
<keyword evidence="3" id="KW-1185">Reference proteome</keyword>
<dbReference type="EMBL" id="JMIU01000001">
    <property type="protein sequence ID" value="KDN96415.1"/>
    <property type="molecule type" value="Genomic_DNA"/>
</dbReference>
<dbReference type="Proteomes" id="UP000027341">
    <property type="component" value="Unassembled WGS sequence"/>
</dbReference>
<feature type="coiled-coil region" evidence="1">
    <location>
        <begin position="187"/>
        <end position="214"/>
    </location>
</feature>
<accession>A0A067A223</accession>
<evidence type="ECO:0000313" key="2">
    <source>
        <dbReference type="EMBL" id="KDN96415.1"/>
    </source>
</evidence>
<name>A0A067A223_HYDMR</name>
<comment type="caution">
    <text evidence="2">The sequence shown here is derived from an EMBL/GenBank/DDBJ whole genome shotgun (WGS) entry which is preliminary data.</text>
</comment>
<evidence type="ECO:0000313" key="3">
    <source>
        <dbReference type="Proteomes" id="UP000027341"/>
    </source>
</evidence>
<gene>
    <name evidence="2" type="ORF">EI16_09105</name>
</gene>